<gene>
    <name evidence="3" type="ORF">SAMN05444408_102188</name>
</gene>
<evidence type="ECO:0000256" key="2">
    <source>
        <dbReference type="ARBA" id="ARBA00023295"/>
    </source>
</evidence>
<proteinExistence type="predicted"/>
<dbReference type="InterPro" id="IPR012341">
    <property type="entry name" value="6hp_glycosidase-like_sf"/>
</dbReference>
<dbReference type="EMBL" id="FQVO01000002">
    <property type="protein sequence ID" value="SHE57606.1"/>
    <property type="molecule type" value="Genomic_DNA"/>
</dbReference>
<dbReference type="GO" id="GO:0005993">
    <property type="term" value="P:trehalose catabolic process"/>
    <property type="evidence" value="ECO:0007669"/>
    <property type="project" value="TreeGrafter"/>
</dbReference>
<dbReference type="Pfam" id="PF01204">
    <property type="entry name" value="Trehalase"/>
    <property type="match status" value="1"/>
</dbReference>
<dbReference type="Proteomes" id="UP000184236">
    <property type="component" value="Unassembled WGS sequence"/>
</dbReference>
<dbReference type="Gene3D" id="1.50.10.10">
    <property type="match status" value="1"/>
</dbReference>
<dbReference type="PROSITE" id="PS00928">
    <property type="entry name" value="TREHALASE_2"/>
    <property type="match status" value="1"/>
</dbReference>
<name>A0A1M4ULL1_9FLAO</name>
<dbReference type="OrthoDB" id="106887at2"/>
<dbReference type="AlphaFoldDB" id="A0A1M4ULL1"/>
<dbReference type="SUPFAM" id="SSF48208">
    <property type="entry name" value="Six-hairpin glycosidases"/>
    <property type="match status" value="1"/>
</dbReference>
<dbReference type="InterPro" id="IPR018232">
    <property type="entry name" value="Glyco_hydro_37_CS"/>
</dbReference>
<dbReference type="InterPro" id="IPR008928">
    <property type="entry name" value="6-hairpin_glycosidase_sf"/>
</dbReference>
<protein>
    <submittedName>
        <fullName evidence="3">Alpha,alpha-trehalase</fullName>
    </submittedName>
</protein>
<dbReference type="GO" id="GO:0004555">
    <property type="term" value="F:alpha,alpha-trehalase activity"/>
    <property type="evidence" value="ECO:0007669"/>
    <property type="project" value="InterPro"/>
</dbReference>
<dbReference type="RefSeq" id="WP_072883533.1">
    <property type="nucleotide sequence ID" value="NZ_FQVO01000002.1"/>
</dbReference>
<dbReference type="InterPro" id="IPR001661">
    <property type="entry name" value="Glyco_hydro_37"/>
</dbReference>
<keyword evidence="1" id="KW-0378">Hydrolase</keyword>
<dbReference type="PANTHER" id="PTHR23403">
    <property type="entry name" value="TREHALASE"/>
    <property type="match status" value="1"/>
</dbReference>
<organism evidence="3 4">
    <name type="scientific">Chryseobacterium takakiae</name>
    <dbReference type="NCBI Taxonomy" id="1302685"/>
    <lineage>
        <taxon>Bacteria</taxon>
        <taxon>Pseudomonadati</taxon>
        <taxon>Bacteroidota</taxon>
        <taxon>Flavobacteriia</taxon>
        <taxon>Flavobacteriales</taxon>
        <taxon>Weeksellaceae</taxon>
        <taxon>Chryseobacterium group</taxon>
        <taxon>Chryseobacterium</taxon>
    </lineage>
</organism>
<keyword evidence="4" id="KW-1185">Reference proteome</keyword>
<reference evidence="4" key="1">
    <citation type="submission" date="2016-11" db="EMBL/GenBank/DDBJ databases">
        <authorList>
            <person name="Varghese N."/>
            <person name="Submissions S."/>
        </authorList>
    </citation>
    <scope>NUCLEOTIDE SEQUENCE [LARGE SCALE GENOMIC DNA]</scope>
    <source>
        <strain evidence="4">DSM 26898</strain>
    </source>
</reference>
<keyword evidence="2" id="KW-0326">Glycosidase</keyword>
<evidence type="ECO:0000313" key="4">
    <source>
        <dbReference type="Proteomes" id="UP000184236"/>
    </source>
</evidence>
<accession>A0A1M4ULL1</accession>
<dbReference type="PANTHER" id="PTHR23403:SF1">
    <property type="entry name" value="TREHALASE"/>
    <property type="match status" value="1"/>
</dbReference>
<evidence type="ECO:0000313" key="3">
    <source>
        <dbReference type="EMBL" id="SHE57606.1"/>
    </source>
</evidence>
<sequence>MKNYLDLKDIYTLFETVQKSEIFEDQKMMADLVPKYNISEIIKMYEKKKNSPDFVLKDFILQNFIVLESVKDEMKFSKKALAIDEHIEKLWDELTKVASENKGTLLMLPKPYIVPGGRFNEFFYWDSYFIMLGLQCSGRLEMMKNIVENCSYLIENFGFVPNASRSYFLSRSQPPYFSMMLDLMYEMTNDKNIYIKYFKTMQKEYDFWMDGLEETDNGCAVKRVVKTKSGDILNRYYDNENKPRPESYIIDVKDAEISGNPEFFRNIRAACESGWDFSSRWFKDGETIQNIHTLDLVQVDLNCLLWHLEATLSKTAKLKGDRELEKMYEEYAVKRKFNIQKYFWDHEKGIYKDFDLQDNKVTSSEHIATLYPLFFGLSTRHQAEYVAENLVNKFLKPGGLVTTTKESGQQWDFPNAWAPYQWIGFIAMKNYNFNDIASKIKYNWCSNVERVYENTGKLMEKYNAMDVHSIAGGGEYPNQDGFGWTNGVYSKLKRSK</sequence>
<dbReference type="PRINTS" id="PR00744">
    <property type="entry name" value="GLHYDRLASE37"/>
</dbReference>
<dbReference type="STRING" id="1302685.SAMN05444408_102188"/>
<evidence type="ECO:0000256" key="1">
    <source>
        <dbReference type="ARBA" id="ARBA00022801"/>
    </source>
</evidence>